<proteinExistence type="predicted"/>
<dbReference type="AlphaFoldDB" id="A0AAN5CZS6"/>
<evidence type="ECO:0000313" key="2">
    <source>
        <dbReference type="Proteomes" id="UP001328107"/>
    </source>
</evidence>
<comment type="caution">
    <text evidence="1">The sequence shown here is derived from an EMBL/GenBank/DDBJ whole genome shotgun (WGS) entry which is preliminary data.</text>
</comment>
<organism evidence="1 2">
    <name type="scientific">Pristionchus mayeri</name>
    <dbReference type="NCBI Taxonomy" id="1317129"/>
    <lineage>
        <taxon>Eukaryota</taxon>
        <taxon>Metazoa</taxon>
        <taxon>Ecdysozoa</taxon>
        <taxon>Nematoda</taxon>
        <taxon>Chromadorea</taxon>
        <taxon>Rhabditida</taxon>
        <taxon>Rhabditina</taxon>
        <taxon>Diplogasteromorpha</taxon>
        <taxon>Diplogasteroidea</taxon>
        <taxon>Neodiplogasteridae</taxon>
        <taxon>Pristionchus</taxon>
    </lineage>
</organism>
<dbReference type="EMBL" id="BTRK01000005">
    <property type="protein sequence ID" value="GMR53689.1"/>
    <property type="molecule type" value="Genomic_DNA"/>
</dbReference>
<protein>
    <submittedName>
        <fullName evidence="1">Uncharacterized protein</fullName>
    </submittedName>
</protein>
<name>A0AAN5CZS6_9BILA</name>
<evidence type="ECO:0000313" key="1">
    <source>
        <dbReference type="EMBL" id="GMR53689.1"/>
    </source>
</evidence>
<sequence length="165" mass="18206">MNNKLREKWALWTSWWSSTIVSHRKESDLHSTPARSRTLLLPTGLHAIRGGMRLLADGLLSPTRPLLPNPRILPCSLPPSVFSRFRPRLLSLPIAHLVHPPLDPLSPDPTASVPTALKHNGSEWPICRPRREECTTVSCPDAARCTTRAAISRPISGGIPGRNSL</sequence>
<reference evidence="2" key="1">
    <citation type="submission" date="2022-10" db="EMBL/GenBank/DDBJ databases">
        <title>Genome assembly of Pristionchus species.</title>
        <authorList>
            <person name="Yoshida K."/>
            <person name="Sommer R.J."/>
        </authorList>
    </citation>
    <scope>NUCLEOTIDE SEQUENCE [LARGE SCALE GENOMIC DNA]</scope>
    <source>
        <strain evidence="2">RS5460</strain>
    </source>
</reference>
<keyword evidence="2" id="KW-1185">Reference proteome</keyword>
<gene>
    <name evidence="1" type="ORF">PMAYCL1PPCAC_23884</name>
</gene>
<dbReference type="Proteomes" id="UP001328107">
    <property type="component" value="Unassembled WGS sequence"/>
</dbReference>
<accession>A0AAN5CZS6</accession>